<keyword evidence="2" id="KW-1185">Reference proteome</keyword>
<dbReference type="GeneID" id="107264494"/>
<dbReference type="InterPro" id="IPR056290">
    <property type="entry name" value="CEPT76/DRC7_peptidase-like_dom"/>
</dbReference>
<dbReference type="SMART" id="SM00239">
    <property type="entry name" value="C2"/>
    <property type="match status" value="1"/>
</dbReference>
<dbReference type="SUPFAM" id="SSF49562">
    <property type="entry name" value="C2 domain (Calcium/lipid-binding domain, CaLB)"/>
    <property type="match status" value="1"/>
</dbReference>
<dbReference type="CDD" id="cd00030">
    <property type="entry name" value="C2"/>
    <property type="match status" value="1"/>
</dbReference>
<dbReference type="InterPro" id="IPR052434">
    <property type="entry name" value="Tectonic-like_complex_comp"/>
</dbReference>
<evidence type="ECO:0000259" key="1">
    <source>
        <dbReference type="PROSITE" id="PS50004"/>
    </source>
</evidence>
<dbReference type="Proteomes" id="UP000694920">
    <property type="component" value="Unplaced"/>
</dbReference>
<dbReference type="InterPro" id="IPR000008">
    <property type="entry name" value="C2_dom"/>
</dbReference>
<name>A0AAJ7RBP9_CEPCN</name>
<reference evidence="3" key="1">
    <citation type="submission" date="2025-08" db="UniProtKB">
        <authorList>
            <consortium name="RefSeq"/>
        </authorList>
    </citation>
    <scope>IDENTIFICATION</scope>
</reference>
<protein>
    <submittedName>
        <fullName evidence="3">Uncharacterized protein LOC107264494 isoform X1</fullName>
    </submittedName>
</protein>
<sequence length="782" mass="89839">MKYEQNYIVSVYKNFISGSTTNAYHPKSKDLDLCYAYPKLEKLDKLNDVLSRDIRDYRSFRKKTLFEEDGIYIGAQGPLTKTVVKPYQLERRVVTRFTPRQNGKLMEIAIREVKFITIGNSSSMIQVTAVAILFHSKIICKSTSPFNRQLYKILMRNSTEPNSLSIQVFTNHENSSMLPLPLPKCCIKNHKLEIEFSIKTKEGKIHSGIVFCTVGLNIQESQSRNPGSTYFYTSSNDPNDPRNCMTLLKPKKFNSLNDVNYFLLEDPALCLSGDIATSKSYVKLPCPNDNVIIEQPALSILDIPFRDWFNIRRPLRPSSGYSNKHRVNRKEVLVVSILRGVEVPIREESAQIQPLVEVEWCDTIRHTKVSEGPAPIWQETLKFEVALTTKEHFLTVRLFDQHPIWGLQFLGETKIPIDRERRHQEMERWVSLSPLCSPLLSFGYVPASPGSSWTRIYVLIRFDQPCSNRLPEIGSVERLEKAIQRCITVPYKIPNIEEPEDALRLAVLLENLPAHYGPLAPRQALRLNKVDIYGRAALLAVFLQGLGLHAYVLLGVSQIRKWATFVLTMDDNIPILWDPENGEHYDLGDNRCSLISVSRLINHQNIWQNIQKSTTPLNLRYNVKNIKDWRPIGPGTGPGIRPVQILQLRNEFNEQNDIEVSQKMEDTLKAKLSEWRSALSLPTIFNRHATSILRTFISKLNDTPRARLDKKELRQLYRAYHTHGFVLNLRHMSLDDLTSQFRTIKLQETTGPVEFSLVCHLQRFVGNTCSIWLATVVIRSKD</sequence>
<dbReference type="InterPro" id="IPR035892">
    <property type="entry name" value="C2_domain_sf"/>
</dbReference>
<feature type="domain" description="C2" evidence="1">
    <location>
        <begin position="311"/>
        <end position="430"/>
    </location>
</feature>
<dbReference type="PANTHER" id="PTHR20837:SF0">
    <property type="entry name" value="COILED-COIL AND C2 DOMAIN-CONTAINING PROTEIN 2A"/>
    <property type="match status" value="1"/>
</dbReference>
<dbReference type="Pfam" id="PF24656">
    <property type="entry name" value="CEPT76_peptidase"/>
    <property type="match status" value="1"/>
</dbReference>
<dbReference type="GO" id="GO:1904491">
    <property type="term" value="P:protein localization to ciliary transition zone"/>
    <property type="evidence" value="ECO:0007669"/>
    <property type="project" value="TreeGrafter"/>
</dbReference>
<dbReference type="GO" id="GO:0035869">
    <property type="term" value="C:ciliary transition zone"/>
    <property type="evidence" value="ECO:0007669"/>
    <property type="project" value="TreeGrafter"/>
</dbReference>
<gene>
    <name evidence="3" type="primary">LOC107264494</name>
</gene>
<organism evidence="2 3">
    <name type="scientific">Cephus cinctus</name>
    <name type="common">Wheat stem sawfly</name>
    <dbReference type="NCBI Taxonomy" id="211228"/>
    <lineage>
        <taxon>Eukaryota</taxon>
        <taxon>Metazoa</taxon>
        <taxon>Ecdysozoa</taxon>
        <taxon>Arthropoda</taxon>
        <taxon>Hexapoda</taxon>
        <taxon>Insecta</taxon>
        <taxon>Pterygota</taxon>
        <taxon>Neoptera</taxon>
        <taxon>Endopterygota</taxon>
        <taxon>Hymenoptera</taxon>
        <taxon>Cephoidea</taxon>
        <taxon>Cephidae</taxon>
        <taxon>Cephus</taxon>
    </lineage>
</organism>
<proteinExistence type="predicted"/>
<dbReference type="Pfam" id="PF00168">
    <property type="entry name" value="C2"/>
    <property type="match status" value="1"/>
</dbReference>
<dbReference type="PROSITE" id="PS50004">
    <property type="entry name" value="C2"/>
    <property type="match status" value="1"/>
</dbReference>
<dbReference type="PANTHER" id="PTHR20837">
    <property type="entry name" value="CENTROSOMAL PROTEIN-RELATED"/>
    <property type="match status" value="1"/>
</dbReference>
<dbReference type="GO" id="GO:1905515">
    <property type="term" value="P:non-motile cilium assembly"/>
    <property type="evidence" value="ECO:0007669"/>
    <property type="project" value="TreeGrafter"/>
</dbReference>
<dbReference type="Gene3D" id="2.60.40.150">
    <property type="entry name" value="C2 domain"/>
    <property type="match status" value="1"/>
</dbReference>
<accession>A0AAJ7RBP9</accession>
<evidence type="ECO:0000313" key="3">
    <source>
        <dbReference type="RefSeq" id="XP_024937530.1"/>
    </source>
</evidence>
<evidence type="ECO:0000313" key="2">
    <source>
        <dbReference type="Proteomes" id="UP000694920"/>
    </source>
</evidence>
<dbReference type="RefSeq" id="XP_024937530.1">
    <property type="nucleotide sequence ID" value="XM_025081762.1"/>
</dbReference>
<dbReference type="AlphaFoldDB" id="A0AAJ7RBP9"/>